<reference evidence="1" key="1">
    <citation type="journal article" date="2019" name="Sci. Rep.">
        <title>Draft genome of Tanacetum cinerariifolium, the natural source of mosquito coil.</title>
        <authorList>
            <person name="Yamashiro T."/>
            <person name="Shiraishi A."/>
            <person name="Satake H."/>
            <person name="Nakayama K."/>
        </authorList>
    </citation>
    <scope>NUCLEOTIDE SEQUENCE</scope>
</reference>
<dbReference type="InterPro" id="IPR020011">
    <property type="entry name" value="FimV_C"/>
</dbReference>
<gene>
    <name evidence="1" type="ORF">Tci_880325</name>
</gene>
<protein>
    <submittedName>
        <fullName evidence="1">Uncharacterized protein</fullName>
    </submittedName>
</protein>
<dbReference type="InterPro" id="IPR038440">
    <property type="entry name" value="FimV_C_sf"/>
</dbReference>
<organism evidence="1">
    <name type="scientific">Tanacetum cinerariifolium</name>
    <name type="common">Dalmatian daisy</name>
    <name type="synonym">Chrysanthemum cinerariifolium</name>
    <dbReference type="NCBI Taxonomy" id="118510"/>
    <lineage>
        <taxon>Eukaryota</taxon>
        <taxon>Viridiplantae</taxon>
        <taxon>Streptophyta</taxon>
        <taxon>Embryophyta</taxon>
        <taxon>Tracheophyta</taxon>
        <taxon>Spermatophyta</taxon>
        <taxon>Magnoliopsida</taxon>
        <taxon>eudicotyledons</taxon>
        <taxon>Gunneridae</taxon>
        <taxon>Pentapetalae</taxon>
        <taxon>asterids</taxon>
        <taxon>campanulids</taxon>
        <taxon>Asterales</taxon>
        <taxon>Asteraceae</taxon>
        <taxon>Asteroideae</taxon>
        <taxon>Anthemideae</taxon>
        <taxon>Anthemidinae</taxon>
        <taxon>Tanacetum</taxon>
    </lineage>
</organism>
<accession>A0A699TGZ5</accession>
<proteinExistence type="predicted"/>
<dbReference type="NCBIfam" id="TIGR03504">
    <property type="entry name" value="FimV_Cterm"/>
    <property type="match status" value="1"/>
</dbReference>
<sequence>PLLAGAAAVAAAGAAAASDAPAGQLDETAAAALNPDPADDFQLNLDDLSMDADWDLVDPFDSTPAPRKPAPDAEPALDPAFASNLTELPEVFEMPEEHDLMDDAFLDSFMTDDTEFDLMDLDEAPLSKINEAQVLIDEGNVEEARRLLQQVIDESDDGPQQTARDLLAGLG</sequence>
<dbReference type="Gene3D" id="1.20.58.2200">
    <property type="match status" value="1"/>
</dbReference>
<dbReference type="AlphaFoldDB" id="A0A699TGZ5"/>
<evidence type="ECO:0000313" key="1">
    <source>
        <dbReference type="EMBL" id="GFD08356.1"/>
    </source>
</evidence>
<name>A0A699TGZ5_TANCI</name>
<feature type="non-terminal residue" evidence="1">
    <location>
        <position position="1"/>
    </location>
</feature>
<comment type="caution">
    <text evidence="1">The sequence shown here is derived from an EMBL/GenBank/DDBJ whole genome shotgun (WGS) entry which is preliminary data.</text>
</comment>
<dbReference type="EMBL" id="BKCJ011237872">
    <property type="protein sequence ID" value="GFD08356.1"/>
    <property type="molecule type" value="Genomic_DNA"/>
</dbReference>